<organism evidence="1 2">
    <name type="scientific">Microcystis aeruginosa BLCC-F108</name>
    <dbReference type="NCBI Taxonomy" id="2755317"/>
    <lineage>
        <taxon>Bacteria</taxon>
        <taxon>Bacillati</taxon>
        <taxon>Cyanobacteriota</taxon>
        <taxon>Cyanophyceae</taxon>
        <taxon>Oscillatoriophycideae</taxon>
        <taxon>Chroococcales</taxon>
        <taxon>Microcystaceae</taxon>
        <taxon>Microcystis</taxon>
    </lineage>
</organism>
<evidence type="ECO:0000313" key="2">
    <source>
        <dbReference type="Proteomes" id="UP000551499"/>
    </source>
</evidence>
<comment type="caution">
    <text evidence="1">The sequence shown here is derived from an EMBL/GenBank/DDBJ whole genome shotgun (WGS) entry which is preliminary data.</text>
</comment>
<accession>A0A841UFG2</accession>
<dbReference type="AlphaFoldDB" id="A0A841UFG2"/>
<protein>
    <submittedName>
        <fullName evidence="1">Uncharacterized protein</fullName>
    </submittedName>
</protein>
<gene>
    <name evidence="1" type="ORF">H0902_01360</name>
</gene>
<proteinExistence type="predicted"/>
<dbReference type="Proteomes" id="UP000551499">
    <property type="component" value="Unassembled WGS sequence"/>
</dbReference>
<sequence length="226" mass="24154">MSTLLTINVTNNAAQNNNFFFFQKPAIYVGGQQVYSNSLYQRLLKPFNSSGTILTFQSNVQYYAAVQEASSAAPPIGSSSGYQSSIQAINLTASGSQASNSTTMTYDSSTKALGLTPPTYDSNVQPGAFRINTAQYNSPPTFFNAGSAVMVNGGIVLSNFINAQPQVIIDCQPILTFYVSTGTYTPGTVMNFTQSAQQAALCDFTPGYTTANVTYNNNGTWSVNMS</sequence>
<dbReference type="EMBL" id="JACEGB010000024">
    <property type="protein sequence ID" value="MBC1189542.1"/>
    <property type="molecule type" value="Genomic_DNA"/>
</dbReference>
<dbReference type="RefSeq" id="WP_185236817.1">
    <property type="nucleotide sequence ID" value="NZ_JACEGB010000024.1"/>
</dbReference>
<evidence type="ECO:0000313" key="1">
    <source>
        <dbReference type="EMBL" id="MBC1189542.1"/>
    </source>
</evidence>
<name>A0A841UFG2_MICAE</name>
<reference evidence="1 2" key="1">
    <citation type="submission" date="2020-07" db="EMBL/GenBank/DDBJ databases">
        <title>Genomes of two Microcystis aeruginosa (Cyanobacteria) strains from Florida (USA) with disparate toxicogenic potential.</title>
        <authorList>
            <person name="Lefler F.W."/>
            <person name="Barbosa M."/>
            <person name="Berthold D.E."/>
            <person name="Laughinghouse H.D. IV."/>
        </authorList>
    </citation>
    <scope>NUCLEOTIDE SEQUENCE [LARGE SCALE GENOMIC DNA]</scope>
    <source>
        <strain evidence="1 2">BLCCF108</strain>
    </source>
</reference>